<keyword evidence="5" id="KW-0812">Transmembrane</keyword>
<comment type="caution">
    <text evidence="7">The sequence shown here is derived from an EMBL/GenBank/DDBJ whole genome shotgun (WGS) entry which is preliminary data.</text>
</comment>
<dbReference type="InterPro" id="IPR001841">
    <property type="entry name" value="Znf_RING"/>
</dbReference>
<name>A0A812DKH8_ACAPH</name>
<dbReference type="Gene3D" id="3.30.40.10">
    <property type="entry name" value="Zinc/RING finger domain, C3HC4 (zinc finger)"/>
    <property type="match status" value="1"/>
</dbReference>
<dbReference type="SUPFAM" id="SSF57850">
    <property type="entry name" value="RING/U-box"/>
    <property type="match status" value="1"/>
</dbReference>
<feature type="domain" description="RING-type" evidence="6">
    <location>
        <begin position="16"/>
        <end position="56"/>
    </location>
</feature>
<evidence type="ECO:0000256" key="3">
    <source>
        <dbReference type="ARBA" id="ARBA00022833"/>
    </source>
</evidence>
<keyword evidence="2 4" id="KW-0863">Zinc-finger</keyword>
<evidence type="ECO:0000256" key="4">
    <source>
        <dbReference type="PROSITE-ProRule" id="PRU00175"/>
    </source>
</evidence>
<keyword evidence="1" id="KW-0479">Metal-binding</keyword>
<dbReference type="InterPro" id="IPR017907">
    <property type="entry name" value="Znf_RING_CS"/>
</dbReference>
<keyword evidence="5" id="KW-0472">Membrane</keyword>
<dbReference type="GO" id="GO:0008270">
    <property type="term" value="F:zinc ion binding"/>
    <property type="evidence" value="ECO:0007669"/>
    <property type="project" value="UniProtKB-KW"/>
</dbReference>
<evidence type="ECO:0000256" key="2">
    <source>
        <dbReference type="ARBA" id="ARBA00022771"/>
    </source>
</evidence>
<evidence type="ECO:0000313" key="7">
    <source>
        <dbReference type="EMBL" id="CAE1305656.1"/>
    </source>
</evidence>
<dbReference type="Proteomes" id="UP000597762">
    <property type="component" value="Unassembled WGS sequence"/>
</dbReference>
<dbReference type="AlphaFoldDB" id="A0A812DKH8"/>
<reference evidence="7" key="1">
    <citation type="submission" date="2021-01" db="EMBL/GenBank/DDBJ databases">
        <authorList>
            <person name="Li R."/>
            <person name="Bekaert M."/>
        </authorList>
    </citation>
    <scope>NUCLEOTIDE SEQUENCE</scope>
    <source>
        <strain evidence="7">Farmed</strain>
    </source>
</reference>
<dbReference type="EMBL" id="CAHIKZ030003948">
    <property type="protein sequence ID" value="CAE1305656.1"/>
    <property type="molecule type" value="Genomic_DNA"/>
</dbReference>
<evidence type="ECO:0000256" key="5">
    <source>
        <dbReference type="SAM" id="Phobius"/>
    </source>
</evidence>
<feature type="transmembrane region" description="Helical" evidence="5">
    <location>
        <begin position="156"/>
        <end position="177"/>
    </location>
</feature>
<feature type="transmembrane region" description="Helical" evidence="5">
    <location>
        <begin position="209"/>
        <end position="231"/>
    </location>
</feature>
<keyword evidence="5" id="KW-1133">Transmembrane helix</keyword>
<dbReference type="PROSITE" id="PS50089">
    <property type="entry name" value="ZF_RING_2"/>
    <property type="match status" value="1"/>
</dbReference>
<dbReference type="PROSITE" id="PS00518">
    <property type="entry name" value="ZF_RING_1"/>
    <property type="match status" value="1"/>
</dbReference>
<proteinExistence type="predicted"/>
<protein>
    <recommendedName>
        <fullName evidence="6">RING-type domain-containing protein</fullName>
    </recommendedName>
</protein>
<evidence type="ECO:0000259" key="6">
    <source>
        <dbReference type="PROSITE" id="PS50089"/>
    </source>
</evidence>
<dbReference type="SMART" id="SM00184">
    <property type="entry name" value="RING"/>
    <property type="match status" value="1"/>
</dbReference>
<organism evidence="7 8">
    <name type="scientific">Acanthosepion pharaonis</name>
    <name type="common">Pharaoh cuttlefish</name>
    <name type="synonym">Sepia pharaonis</name>
    <dbReference type="NCBI Taxonomy" id="158019"/>
    <lineage>
        <taxon>Eukaryota</taxon>
        <taxon>Metazoa</taxon>
        <taxon>Spiralia</taxon>
        <taxon>Lophotrochozoa</taxon>
        <taxon>Mollusca</taxon>
        <taxon>Cephalopoda</taxon>
        <taxon>Coleoidea</taxon>
        <taxon>Decapodiformes</taxon>
        <taxon>Sepiida</taxon>
        <taxon>Sepiina</taxon>
        <taxon>Sepiidae</taxon>
        <taxon>Acanthosepion</taxon>
    </lineage>
</organism>
<evidence type="ECO:0000256" key="1">
    <source>
        <dbReference type="ARBA" id="ARBA00022723"/>
    </source>
</evidence>
<feature type="transmembrane region" description="Helical" evidence="5">
    <location>
        <begin position="183"/>
        <end position="202"/>
    </location>
</feature>
<dbReference type="InterPro" id="IPR013083">
    <property type="entry name" value="Znf_RING/FYVE/PHD"/>
</dbReference>
<sequence>MENKREDNVDEQRFNCMVCMCPRLRMVFGVCQHKFCADCLYNQDGSLRISSCPMCNKIGQFPLERPIIPDDNIEIQKRLGIVECPNEGCSYEMWVWDQEHHLSECPNRQQLVTKKKPSNRKKDQNKTRRQYLQRKTKAVLRRSTRHMQRIGANQKFFFSFLFSLLFFFFFFSFSFFSFFSFCFFFHFFRFFFLFSFLFSFFISFFFRFFFLFVSLSSFSLSFSFLFSFSFLI</sequence>
<evidence type="ECO:0000313" key="8">
    <source>
        <dbReference type="Proteomes" id="UP000597762"/>
    </source>
</evidence>
<accession>A0A812DKH8</accession>
<gene>
    <name evidence="7" type="ORF">SPHA_58065</name>
</gene>
<keyword evidence="3" id="KW-0862">Zinc</keyword>
<keyword evidence="8" id="KW-1185">Reference proteome</keyword>
<dbReference type="OrthoDB" id="6040387at2759"/>